<dbReference type="PROSITE" id="PS50089">
    <property type="entry name" value="ZF_RING_2"/>
    <property type="match status" value="1"/>
</dbReference>
<dbReference type="GO" id="GO:0012505">
    <property type="term" value="C:endomembrane system"/>
    <property type="evidence" value="ECO:0007669"/>
    <property type="project" value="TreeGrafter"/>
</dbReference>
<dbReference type="Proteomes" id="UP000827092">
    <property type="component" value="Unassembled WGS sequence"/>
</dbReference>
<evidence type="ECO:0000256" key="8">
    <source>
        <dbReference type="PROSITE-ProRule" id="PRU00175"/>
    </source>
</evidence>
<dbReference type="InterPro" id="IPR011016">
    <property type="entry name" value="Znf_RING-CH"/>
</dbReference>
<feature type="transmembrane region" description="Helical" evidence="9">
    <location>
        <begin position="255"/>
        <end position="288"/>
    </location>
</feature>
<feature type="transmembrane region" description="Helical" evidence="9">
    <location>
        <begin position="407"/>
        <end position="430"/>
    </location>
</feature>
<dbReference type="Pfam" id="PF13705">
    <property type="entry name" value="TRC8_N"/>
    <property type="match status" value="2"/>
</dbReference>
<comment type="subcellular location">
    <subcellularLocation>
        <location evidence="1">Membrane</location>
        <topology evidence="1">Multi-pass membrane protein</topology>
    </subcellularLocation>
</comment>
<dbReference type="EMBL" id="JAFNEN010000675">
    <property type="protein sequence ID" value="KAG8178684.1"/>
    <property type="molecule type" value="Genomic_DNA"/>
</dbReference>
<evidence type="ECO:0000256" key="9">
    <source>
        <dbReference type="SAM" id="Phobius"/>
    </source>
</evidence>
<feature type="domain" description="RING-type" evidence="10">
    <location>
        <begin position="561"/>
        <end position="600"/>
    </location>
</feature>
<feature type="transmembrane region" description="Helical" evidence="9">
    <location>
        <begin position="505"/>
        <end position="523"/>
    </location>
</feature>
<keyword evidence="6 9" id="KW-1133">Transmembrane helix</keyword>
<evidence type="ECO:0000256" key="6">
    <source>
        <dbReference type="ARBA" id="ARBA00022989"/>
    </source>
</evidence>
<keyword evidence="3" id="KW-0479">Metal-binding</keyword>
<dbReference type="InterPro" id="IPR013083">
    <property type="entry name" value="Znf_RING/FYVE/PHD"/>
</dbReference>
<dbReference type="Gene3D" id="3.30.40.10">
    <property type="entry name" value="Zinc/RING finger domain, C3HC4 (zinc finger)"/>
    <property type="match status" value="1"/>
</dbReference>
<dbReference type="GO" id="GO:0061630">
    <property type="term" value="F:ubiquitin protein ligase activity"/>
    <property type="evidence" value="ECO:0007669"/>
    <property type="project" value="TreeGrafter"/>
</dbReference>
<gene>
    <name evidence="11" type="ORF">JTE90_011612</name>
</gene>
<dbReference type="InterPro" id="IPR050731">
    <property type="entry name" value="HRD1_E3_ubiq-ligases"/>
</dbReference>
<keyword evidence="4 8" id="KW-0863">Zinc-finger</keyword>
<dbReference type="GO" id="GO:0043161">
    <property type="term" value="P:proteasome-mediated ubiquitin-dependent protein catabolic process"/>
    <property type="evidence" value="ECO:0007669"/>
    <property type="project" value="TreeGrafter"/>
</dbReference>
<organism evidence="11 12">
    <name type="scientific">Oedothorax gibbosus</name>
    <dbReference type="NCBI Taxonomy" id="931172"/>
    <lineage>
        <taxon>Eukaryota</taxon>
        <taxon>Metazoa</taxon>
        <taxon>Ecdysozoa</taxon>
        <taxon>Arthropoda</taxon>
        <taxon>Chelicerata</taxon>
        <taxon>Arachnida</taxon>
        <taxon>Araneae</taxon>
        <taxon>Araneomorphae</taxon>
        <taxon>Entelegynae</taxon>
        <taxon>Araneoidea</taxon>
        <taxon>Linyphiidae</taxon>
        <taxon>Erigoninae</taxon>
        <taxon>Oedothorax</taxon>
    </lineage>
</organism>
<dbReference type="SMART" id="SM00744">
    <property type="entry name" value="RINGv"/>
    <property type="match status" value="1"/>
</dbReference>
<keyword evidence="7 9" id="KW-0472">Membrane</keyword>
<name>A0AAV6U3V4_9ARAC</name>
<reference evidence="11 12" key="1">
    <citation type="journal article" date="2022" name="Nat. Ecol. Evol.">
        <title>A masculinizing supergene underlies an exaggerated male reproductive morph in a spider.</title>
        <authorList>
            <person name="Hendrickx F."/>
            <person name="De Corte Z."/>
            <person name="Sonet G."/>
            <person name="Van Belleghem S.M."/>
            <person name="Kostlbacher S."/>
            <person name="Vangestel C."/>
        </authorList>
    </citation>
    <scope>NUCLEOTIDE SEQUENCE [LARGE SCALE GENOMIC DNA]</scope>
    <source>
        <strain evidence="11">W744_W776</strain>
    </source>
</reference>
<evidence type="ECO:0000259" key="10">
    <source>
        <dbReference type="PROSITE" id="PS50089"/>
    </source>
</evidence>
<dbReference type="SMART" id="SM00184">
    <property type="entry name" value="RING"/>
    <property type="match status" value="1"/>
</dbReference>
<dbReference type="GO" id="GO:0036503">
    <property type="term" value="P:ERAD pathway"/>
    <property type="evidence" value="ECO:0007669"/>
    <property type="project" value="TreeGrafter"/>
</dbReference>
<feature type="transmembrane region" description="Helical" evidence="9">
    <location>
        <begin position="7"/>
        <end position="24"/>
    </location>
</feature>
<sequence>MTTMKEVLAVLMRVPGLFIIDYWWQHDIYNSFPHSIEYGELLNCVIVNIVLLHGFLVLLLPLRYVQLLYTHLVSAAIIVACHLLSVYYIQVETTKYEDEPNLALMNPSYFFKIQIGMVLFHAFFGGLISFLLDGPWETFTPVFAIYCLPVGARLIDLPEDLLPSIHSFGNALVGFNVFLYVSYKAPSFIDGAKRSYSDIVAVREEINGVGAMCALLWNKLFVPTHFALFWMIEFFVKLVGNFYQAEQLTTWGDQWYLVLLTTISSICASPVTLVATSVSVSYLSFFILCMTRSYLQGTFALHHDNPMHSGWTEGLTLVLLSFQTGLIEMKMPARMAVMTIILFIVLSSLLQSMLEIAEPVILSLSASRNTFETKGNSMIATLCACEILETLPNLIRNRNVGRHFRALSLCFTLLFFPLYLTHVLSAVFPIDFWMMVVLSSCTLTSVQVFDLLIVHTLFLYDSIRFEPWENLDDIVYYTRAVTKILEFFVAIFVVGMGLWESTSGKWNWVNASILLVHCYFNVWQRLQNGWRSFLLRRDAAKKARSLPIATPEQLEALDDVCSICFGAMVASACVTPCAHYFHRTCLRKWLYVQDKCPLCHSVVALAQESSANQEAEAPHPHID</sequence>
<dbReference type="GO" id="GO:0016020">
    <property type="term" value="C:membrane"/>
    <property type="evidence" value="ECO:0007669"/>
    <property type="project" value="UniProtKB-SubCell"/>
</dbReference>
<evidence type="ECO:0000256" key="2">
    <source>
        <dbReference type="ARBA" id="ARBA00022692"/>
    </source>
</evidence>
<comment type="caution">
    <text evidence="11">The sequence shown here is derived from an EMBL/GenBank/DDBJ whole genome shotgun (WGS) entry which is preliminary data.</text>
</comment>
<dbReference type="InterPro" id="IPR025754">
    <property type="entry name" value="TRC8_N_dom"/>
</dbReference>
<dbReference type="SUPFAM" id="SSF57850">
    <property type="entry name" value="RING/U-box"/>
    <property type="match status" value="1"/>
</dbReference>
<evidence type="ECO:0000256" key="7">
    <source>
        <dbReference type="ARBA" id="ARBA00023136"/>
    </source>
</evidence>
<dbReference type="AlphaFoldDB" id="A0AAV6U3V4"/>
<feature type="transmembrane region" description="Helical" evidence="9">
    <location>
        <begin position="67"/>
        <end position="89"/>
    </location>
</feature>
<dbReference type="PANTHER" id="PTHR22763">
    <property type="entry name" value="RING ZINC FINGER PROTEIN"/>
    <property type="match status" value="1"/>
</dbReference>
<proteinExistence type="predicted"/>
<dbReference type="InterPro" id="IPR001841">
    <property type="entry name" value="Znf_RING"/>
</dbReference>
<evidence type="ECO:0000313" key="12">
    <source>
        <dbReference type="Proteomes" id="UP000827092"/>
    </source>
</evidence>
<evidence type="ECO:0000256" key="1">
    <source>
        <dbReference type="ARBA" id="ARBA00004141"/>
    </source>
</evidence>
<keyword evidence="2 9" id="KW-0812">Transmembrane</keyword>
<dbReference type="PANTHER" id="PTHR22763:SF191">
    <property type="entry name" value="RING FINGER PROTEIN 145 HOMOLOG"/>
    <property type="match status" value="1"/>
</dbReference>
<feature type="transmembrane region" description="Helical" evidence="9">
    <location>
        <begin position="220"/>
        <end position="243"/>
    </location>
</feature>
<feature type="transmembrane region" description="Helical" evidence="9">
    <location>
        <begin position="161"/>
        <end position="183"/>
    </location>
</feature>
<evidence type="ECO:0000256" key="4">
    <source>
        <dbReference type="ARBA" id="ARBA00022771"/>
    </source>
</evidence>
<evidence type="ECO:0000313" key="11">
    <source>
        <dbReference type="EMBL" id="KAG8178684.1"/>
    </source>
</evidence>
<keyword evidence="5" id="KW-0862">Zinc</keyword>
<feature type="transmembrane region" description="Helical" evidence="9">
    <location>
        <begin position="36"/>
        <end position="60"/>
    </location>
</feature>
<protein>
    <recommendedName>
        <fullName evidence="10">RING-type domain-containing protein</fullName>
    </recommendedName>
</protein>
<feature type="transmembrane region" description="Helical" evidence="9">
    <location>
        <begin position="336"/>
        <end position="357"/>
    </location>
</feature>
<feature type="transmembrane region" description="Helical" evidence="9">
    <location>
        <begin position="436"/>
        <end position="460"/>
    </location>
</feature>
<dbReference type="Pfam" id="PF13639">
    <property type="entry name" value="zf-RING_2"/>
    <property type="match status" value="1"/>
</dbReference>
<dbReference type="GO" id="GO:0008270">
    <property type="term" value="F:zinc ion binding"/>
    <property type="evidence" value="ECO:0007669"/>
    <property type="project" value="UniProtKB-KW"/>
</dbReference>
<evidence type="ECO:0000256" key="5">
    <source>
        <dbReference type="ARBA" id="ARBA00022833"/>
    </source>
</evidence>
<accession>A0AAV6U3V4</accession>
<feature type="transmembrane region" description="Helical" evidence="9">
    <location>
        <begin position="109"/>
        <end position="132"/>
    </location>
</feature>
<keyword evidence="12" id="KW-1185">Reference proteome</keyword>
<evidence type="ECO:0000256" key="3">
    <source>
        <dbReference type="ARBA" id="ARBA00022723"/>
    </source>
</evidence>
<feature type="transmembrane region" description="Helical" evidence="9">
    <location>
        <begin position="480"/>
        <end position="499"/>
    </location>
</feature>